<evidence type="ECO:0000313" key="3">
    <source>
        <dbReference type="EMBL" id="ADL53689.1"/>
    </source>
</evidence>
<reference evidence="3 4" key="1">
    <citation type="submission" date="2010-08" db="EMBL/GenBank/DDBJ databases">
        <title>Complete sequence of Clostridium cellulovorans 743B.</title>
        <authorList>
            <consortium name="US DOE Joint Genome Institute"/>
            <person name="Lucas S."/>
            <person name="Copeland A."/>
            <person name="Lapidus A."/>
            <person name="Cheng J.-F."/>
            <person name="Bruce D."/>
            <person name="Goodwin L."/>
            <person name="Pitluck S."/>
            <person name="Chertkov O."/>
            <person name="Detter J.C."/>
            <person name="Han C."/>
            <person name="Tapia R."/>
            <person name="Land M."/>
            <person name="Hauser L."/>
            <person name="Chang Y.-J."/>
            <person name="Jeffries C."/>
            <person name="Kyrpides N."/>
            <person name="Ivanova N."/>
            <person name="Mikhailova N."/>
            <person name="Hemme C.L."/>
            <person name="Woyke T."/>
        </authorList>
    </citation>
    <scope>NUCLEOTIDE SEQUENCE [LARGE SCALE GENOMIC DNA]</scope>
    <source>
        <strain evidence="4">ATCC 35296 / DSM 3052 / OCM 3 / 743B</strain>
    </source>
</reference>
<dbReference type="AlphaFoldDB" id="D9SLQ2"/>
<evidence type="ECO:0000256" key="1">
    <source>
        <dbReference type="SAM" id="Coils"/>
    </source>
</evidence>
<keyword evidence="2" id="KW-0472">Membrane</keyword>
<dbReference type="HOGENOM" id="CLU_319766_0_0_9"/>
<dbReference type="EMBL" id="CP002160">
    <property type="protein sequence ID" value="ADL53689.1"/>
    <property type="molecule type" value="Genomic_DNA"/>
</dbReference>
<keyword evidence="4" id="KW-1185">Reference proteome</keyword>
<protein>
    <submittedName>
        <fullName evidence="3">Uncharacterized protein</fullName>
    </submittedName>
</protein>
<sequence length="908" mass="104815">MDKLIKWINRKIQQTWRLWYCWIGVICSIEILNSTVVTKYAPFWCHIVISLMLLSTGVYYISVFYMYTYSKYKSYLETNQTEVFNRLSNFEEYIKELSEKSKKDLEAKYIELSLKVSDYKSELKNEIDLQIKSTNENIEDKTKKLLENADKLAKETNEAIAHTNNIMNRAFENSNNLVELKAEELAHLITEKSDKAEQLILNKFSRQMEKSQNNLLILQNDIKKLFDNSVEGFTRVETTIIDKNEKISKSIYEYFKGIKSTYDDKQGELSESISKVANDLAVELKVMREETVNISNHNKKYVIDEIYRVFVDRHNNEMELIDKVFNKVSENHNGMIEQLEQVKVSIVENIDKEAFEFNSNLTRIEDVINEQDFVRKKQIEEVSDRIIENTNSIMNSKHEKLNEHLKVIVELIVTQLNQDKRELIDKAGQNKEKLVEILQDMLVQTMNKLNEQAEVMANGIESNHKQLEEVFNKIINNTNTTTNNNHEKISSQIEKVAEVVTNKINKGNGDIIEFAKQSNDSLVEVINNVSIQTGYKIDENTTMVAKTLETTKDTIISLIVLKQSEIFTKLENSNKESYKNLRELLAVTNGIVQAGIKEIEDKINESSSAVNNIMADEISNVKNQQCKISQLIYNLIEKEKERQGVVEQAIDKFQSQLGLLQKEVINEIGKSINGVKESISADKDKKNQISNDNFNNIYQQITKLSETLSDKTDKLDVSISKSLSIVKGIEENGLKDVDKFYDMLHQVIQKDKELALSTKNIGFKQEEVASKIRNIETQILTLNDIVKMFKEFTSQQAIYKNEVATTKQDPNRKEKIYDAESGITVFNTFNNDVLKYSEMQQSGRKVFSADYDSNGSILLSRNYDKQGEVVIENSYYPNGQVKERKEKVKRNGMLVTEISKFDVNGRKI</sequence>
<accession>D9SLQ2</accession>
<dbReference type="RefSeq" id="WP_010074037.1">
    <property type="nucleotide sequence ID" value="NC_014393.1"/>
</dbReference>
<feature type="transmembrane region" description="Helical" evidence="2">
    <location>
        <begin position="20"/>
        <end position="41"/>
    </location>
</feature>
<gene>
    <name evidence="3" type="ordered locus">Clocel_4026</name>
</gene>
<keyword evidence="1" id="KW-0175">Coiled coil</keyword>
<evidence type="ECO:0000313" key="4">
    <source>
        <dbReference type="Proteomes" id="UP000002730"/>
    </source>
</evidence>
<keyword evidence="2" id="KW-1133">Transmembrane helix</keyword>
<organism evidence="3 4">
    <name type="scientific">Clostridium cellulovorans (strain ATCC 35296 / DSM 3052 / OCM 3 / 743B)</name>
    <dbReference type="NCBI Taxonomy" id="573061"/>
    <lineage>
        <taxon>Bacteria</taxon>
        <taxon>Bacillati</taxon>
        <taxon>Bacillota</taxon>
        <taxon>Clostridia</taxon>
        <taxon>Eubacteriales</taxon>
        <taxon>Clostridiaceae</taxon>
        <taxon>Clostridium</taxon>
    </lineage>
</organism>
<feature type="transmembrane region" description="Helical" evidence="2">
    <location>
        <begin position="47"/>
        <end position="67"/>
    </location>
</feature>
<evidence type="ECO:0000256" key="2">
    <source>
        <dbReference type="SAM" id="Phobius"/>
    </source>
</evidence>
<name>D9SLQ2_CLOC7</name>
<dbReference type="OrthoDB" id="9814545at2"/>
<proteinExistence type="predicted"/>
<keyword evidence="2" id="KW-0812">Transmembrane</keyword>
<dbReference type="STRING" id="573061.Clocel_4026"/>
<dbReference type="Proteomes" id="UP000002730">
    <property type="component" value="Chromosome"/>
</dbReference>
<feature type="coiled-coil region" evidence="1">
    <location>
        <begin position="201"/>
        <end position="228"/>
    </location>
</feature>
<feature type="coiled-coil region" evidence="1">
    <location>
        <begin position="102"/>
        <end position="155"/>
    </location>
</feature>
<dbReference type="KEGG" id="ccb:Clocel_4026"/>
<dbReference type="eggNOG" id="ENOG50349V1">
    <property type="taxonomic scope" value="Bacteria"/>
</dbReference>